<dbReference type="RefSeq" id="WP_377583942.1">
    <property type="nucleotide sequence ID" value="NZ_JBHTKA010000008.1"/>
</dbReference>
<feature type="domain" description="Gliding motility-associated protein GldM first immunoglobulin-like" evidence="3">
    <location>
        <begin position="222"/>
        <end position="321"/>
    </location>
</feature>
<sequence length="528" mass="57596">MAGGKETPRQKMIGMMYLVLTALLALQVSNAVLEKFAIINGTLEGLIHESSGKNNAHLTQIVKDAGTSDKPNVLEAVANAKKVRQLTEEIVKYVETVKDEMKKKAGSPEIDEKFINNHSSEVATMMMDKKTGVGTEFVKRLNDYTKQLETLSGKKFATLAKTPKDIPAFANDEKHANKDFLTFTFENTPPVAAYASVTQIQTEILEYEALALDELSKKANVGQVKFDKLVPMVLPKSSIVAAGAEYTADMFISASASGLVPEMFYNGSKLQVVDEGGIKMGKVKFTAKGGSYDPQGYSKQSFKAKIVIDGTPYEQEIQYMVAQPVIRVTTGNAPTLYMNCGNTVNIEVPALGTNYNPSFSAGGAAEIIKGDKPGRVTIIPKQRKITVAVSNGGAAIGNQAFDVKNVPDPKYIAYVGNNPVDLRQGIRANQLGNLRIVAEPETNFKEEVPKDARYRIKRAEIILGRGTAGVQRLNATNENPDLRSWISQARPGDRIVIDIKDVIRRTYKDDEEKVTPKGSSGIIMIPVN</sequence>
<dbReference type="Pfam" id="PF12080">
    <property type="entry name" value="GldM_4th"/>
    <property type="match status" value="1"/>
</dbReference>
<dbReference type="Proteomes" id="UP001597112">
    <property type="component" value="Unassembled WGS sequence"/>
</dbReference>
<dbReference type="Pfam" id="PF21602">
    <property type="entry name" value="GldM_3rd"/>
    <property type="match status" value="1"/>
</dbReference>
<gene>
    <name evidence="5" type="primary">gldM</name>
    <name evidence="5" type="ORF">ACFQ21_24965</name>
</gene>
<feature type="domain" description="Gliding motility-associated protein GldM second immunoglobulin-like" evidence="4">
    <location>
        <begin position="325"/>
        <end position="404"/>
    </location>
</feature>
<dbReference type="EMBL" id="JBHTKA010000008">
    <property type="protein sequence ID" value="MFD1002601.1"/>
    <property type="molecule type" value="Genomic_DNA"/>
</dbReference>
<accession>A0ABW3KBK3</accession>
<proteinExistence type="predicted"/>
<evidence type="ECO:0000259" key="1">
    <source>
        <dbReference type="Pfam" id="PF12080"/>
    </source>
</evidence>
<dbReference type="InterPro" id="IPR048406">
    <property type="entry name" value="GldM_Ig-like-2"/>
</dbReference>
<dbReference type="InterPro" id="IPR019859">
    <property type="entry name" value="Motility-assoc_prot_GldM"/>
</dbReference>
<organism evidence="5 6">
    <name type="scientific">Ohtaekwangia kribbensis</name>
    <dbReference type="NCBI Taxonomy" id="688913"/>
    <lineage>
        <taxon>Bacteria</taxon>
        <taxon>Pseudomonadati</taxon>
        <taxon>Bacteroidota</taxon>
        <taxon>Cytophagia</taxon>
        <taxon>Cytophagales</taxon>
        <taxon>Fulvivirgaceae</taxon>
        <taxon>Ohtaekwangia</taxon>
    </lineage>
</organism>
<dbReference type="InterPro" id="IPR048405">
    <property type="entry name" value="GldM_Ig-like-1"/>
</dbReference>
<feature type="domain" description="Gliding motility-associated protein GldM N-terminal" evidence="2">
    <location>
        <begin position="32"/>
        <end position="217"/>
    </location>
</feature>
<feature type="domain" description="Gliding motility-associated protein GldM C-terminal" evidence="1">
    <location>
        <begin position="407"/>
        <end position="527"/>
    </location>
</feature>
<dbReference type="InterPro" id="IPR022720">
    <property type="entry name" value="Motility-assoc_prot_GldM_N"/>
</dbReference>
<dbReference type="Pfam" id="PF21601">
    <property type="entry name" value="GldM_2nd"/>
    <property type="match status" value="1"/>
</dbReference>
<keyword evidence="6" id="KW-1185">Reference proteome</keyword>
<evidence type="ECO:0000259" key="4">
    <source>
        <dbReference type="Pfam" id="PF21602"/>
    </source>
</evidence>
<name>A0ABW3KBK3_9BACT</name>
<evidence type="ECO:0000259" key="2">
    <source>
        <dbReference type="Pfam" id="PF12081"/>
    </source>
</evidence>
<evidence type="ECO:0000259" key="3">
    <source>
        <dbReference type="Pfam" id="PF21601"/>
    </source>
</evidence>
<dbReference type="InterPro" id="IPR022719">
    <property type="entry name" value="Motility-assoc_prot_GldM_C"/>
</dbReference>
<dbReference type="Pfam" id="PF12081">
    <property type="entry name" value="GldM_1st"/>
    <property type="match status" value="1"/>
</dbReference>
<reference evidence="6" key="1">
    <citation type="journal article" date="2019" name="Int. J. Syst. Evol. Microbiol.">
        <title>The Global Catalogue of Microorganisms (GCM) 10K type strain sequencing project: providing services to taxonomists for standard genome sequencing and annotation.</title>
        <authorList>
            <consortium name="The Broad Institute Genomics Platform"/>
            <consortium name="The Broad Institute Genome Sequencing Center for Infectious Disease"/>
            <person name="Wu L."/>
            <person name="Ma J."/>
        </authorList>
    </citation>
    <scope>NUCLEOTIDE SEQUENCE [LARGE SCALE GENOMIC DNA]</scope>
    <source>
        <strain evidence="6">CCUG 58938</strain>
    </source>
</reference>
<evidence type="ECO:0000313" key="5">
    <source>
        <dbReference type="EMBL" id="MFD1002601.1"/>
    </source>
</evidence>
<dbReference type="NCBIfam" id="TIGR03517">
    <property type="entry name" value="GldM_gliding"/>
    <property type="match status" value="1"/>
</dbReference>
<evidence type="ECO:0000313" key="6">
    <source>
        <dbReference type="Proteomes" id="UP001597112"/>
    </source>
</evidence>
<protein>
    <submittedName>
        <fullName evidence="5">Gliding motility protein GldM</fullName>
    </submittedName>
</protein>
<comment type="caution">
    <text evidence="5">The sequence shown here is derived from an EMBL/GenBank/DDBJ whole genome shotgun (WGS) entry which is preliminary data.</text>
</comment>